<dbReference type="InterPro" id="IPR036322">
    <property type="entry name" value="WD40_repeat_dom_sf"/>
</dbReference>
<dbReference type="OrthoDB" id="239865at2759"/>
<dbReference type="Proteomes" id="UP000037069">
    <property type="component" value="Unassembled WGS sequence"/>
</dbReference>
<dbReference type="STRING" id="7375.A0A0L0CHJ5"/>
<dbReference type="AlphaFoldDB" id="A0A0L0CHJ5"/>
<dbReference type="Pfam" id="PF00400">
    <property type="entry name" value="WD40"/>
    <property type="match status" value="1"/>
</dbReference>
<proteinExistence type="inferred from homology"/>
<dbReference type="InterPro" id="IPR051150">
    <property type="entry name" value="SWT21/TCAB1_mRNA_Telomere"/>
</dbReference>
<dbReference type="PANTHER" id="PTHR13211:SF0">
    <property type="entry name" value="TELOMERASE CAJAL BODY PROTEIN 1"/>
    <property type="match status" value="1"/>
</dbReference>
<reference evidence="4 5" key="1">
    <citation type="journal article" date="2015" name="Nat. Commun.">
        <title>Lucilia cuprina genome unlocks parasitic fly biology to underpin future interventions.</title>
        <authorList>
            <person name="Anstead C.A."/>
            <person name="Korhonen P.K."/>
            <person name="Young N.D."/>
            <person name="Hall R.S."/>
            <person name="Jex A.R."/>
            <person name="Murali S.C."/>
            <person name="Hughes D.S."/>
            <person name="Lee S.F."/>
            <person name="Perry T."/>
            <person name="Stroehlein A.J."/>
            <person name="Ansell B.R."/>
            <person name="Breugelmans B."/>
            <person name="Hofmann A."/>
            <person name="Qu J."/>
            <person name="Dugan S."/>
            <person name="Lee S.L."/>
            <person name="Chao H."/>
            <person name="Dinh H."/>
            <person name="Han Y."/>
            <person name="Doddapaneni H.V."/>
            <person name="Worley K.C."/>
            <person name="Muzny D.M."/>
            <person name="Ioannidis P."/>
            <person name="Waterhouse R.M."/>
            <person name="Zdobnov E.M."/>
            <person name="James P.J."/>
            <person name="Bagnall N.H."/>
            <person name="Kotze A.C."/>
            <person name="Gibbs R.A."/>
            <person name="Richards S."/>
            <person name="Batterham P."/>
            <person name="Gasser R.B."/>
        </authorList>
    </citation>
    <scope>NUCLEOTIDE SEQUENCE [LARGE SCALE GENOMIC DNA]</scope>
    <source>
        <strain evidence="4 5">LS</strain>
        <tissue evidence="4">Full body</tissue>
    </source>
</reference>
<organism evidence="4 5">
    <name type="scientific">Lucilia cuprina</name>
    <name type="common">Green bottle fly</name>
    <name type="synonym">Australian sheep blowfly</name>
    <dbReference type="NCBI Taxonomy" id="7375"/>
    <lineage>
        <taxon>Eukaryota</taxon>
        <taxon>Metazoa</taxon>
        <taxon>Ecdysozoa</taxon>
        <taxon>Arthropoda</taxon>
        <taxon>Hexapoda</taxon>
        <taxon>Insecta</taxon>
        <taxon>Pterygota</taxon>
        <taxon>Neoptera</taxon>
        <taxon>Endopterygota</taxon>
        <taxon>Diptera</taxon>
        <taxon>Brachycera</taxon>
        <taxon>Muscomorpha</taxon>
        <taxon>Oestroidea</taxon>
        <taxon>Calliphoridae</taxon>
        <taxon>Luciliinae</taxon>
        <taxon>Lucilia</taxon>
    </lineage>
</organism>
<dbReference type="GO" id="GO:0003723">
    <property type="term" value="F:RNA binding"/>
    <property type="evidence" value="ECO:0007669"/>
    <property type="project" value="TreeGrafter"/>
</dbReference>
<gene>
    <name evidence="4" type="ORF">FF38_12002</name>
</gene>
<sequence>MNLQDSSLNTSQQSAFSESILEESATLNHNVNFSKLDFSHILTEESTLQNSKTISESSPKLSITLEQEERDILRKKCANGNSSQMDVTQTTNGTLQSTADTLKEATLTKSRRSTNNKEITMELSDDEDKAEESVIPVEEDDDDDDVEEISTMECSAIGQTQKDMFSHLQPNKTTVENGKVTEESHNEQEMTETIIEQDSSQFLPDESKLFHYSLIEVGRRLWPSTVEKQNFTKGCLWSPDGTCLLVPVHLDGMHIVELPTDLYTVQELDAERSLSDLTSAVHVKEGGTVYDCCWYPFMNSSDPATCCWLATRQHEPIHMWDAFSGELRCSYRGYDEVDEVESAISIIFSNCGEKVIGGYKKTIKIFDTNIPGRACTTIPVKKAVSCFALTTDNDNCVTAGTWTGYINHYDLRAPKLGPLFTLGGHSGGITWLKYSPTFDQNWYLFSGARKDRKILQWDMRNYTEPLQVFERNVETNQRIYYDLTPMKTWLASGDTQGLLRIWNLGDKDQQYELPLHQDCCNGVSIHPSLPIITTTSGQYHFVDVTNSESGDSSTETIIDYENSLLFLWYGPSKGSQH</sequence>
<evidence type="ECO:0000313" key="5">
    <source>
        <dbReference type="Proteomes" id="UP000037069"/>
    </source>
</evidence>
<keyword evidence="5" id="KW-1185">Reference proteome</keyword>
<name>A0A0L0CHJ5_LUCCU</name>
<evidence type="ECO:0000256" key="1">
    <source>
        <dbReference type="ARBA" id="ARBA00038279"/>
    </source>
</evidence>
<comment type="similarity">
    <text evidence="1">Belongs to the TCAB1 family.</text>
</comment>
<dbReference type="InterPro" id="IPR015943">
    <property type="entry name" value="WD40/YVTN_repeat-like_dom_sf"/>
</dbReference>
<feature type="region of interest" description="Disordered" evidence="3">
    <location>
        <begin position="122"/>
        <end position="145"/>
    </location>
</feature>
<dbReference type="GO" id="GO:0030576">
    <property type="term" value="P:Cajal body organization"/>
    <property type="evidence" value="ECO:0007669"/>
    <property type="project" value="TreeGrafter"/>
</dbReference>
<evidence type="ECO:0000256" key="3">
    <source>
        <dbReference type="SAM" id="MobiDB-lite"/>
    </source>
</evidence>
<dbReference type="InterPro" id="IPR001680">
    <property type="entry name" value="WD40_rpt"/>
</dbReference>
<accession>A0A0L0CHJ5</accession>
<dbReference type="Gene3D" id="2.130.10.10">
    <property type="entry name" value="YVTN repeat-like/Quinoprotein amine dehydrogenase"/>
    <property type="match status" value="1"/>
</dbReference>
<dbReference type="PANTHER" id="PTHR13211">
    <property type="entry name" value="TELOMERASE CAJAL BODY PROTEIN 1"/>
    <property type="match status" value="1"/>
</dbReference>
<dbReference type="SUPFAM" id="SSF50978">
    <property type="entry name" value="WD40 repeat-like"/>
    <property type="match status" value="1"/>
</dbReference>
<evidence type="ECO:0000313" key="4">
    <source>
        <dbReference type="EMBL" id="KNC30949.1"/>
    </source>
</evidence>
<dbReference type="EMBL" id="JRES01000477">
    <property type="protein sequence ID" value="KNC30949.1"/>
    <property type="molecule type" value="Genomic_DNA"/>
</dbReference>
<comment type="caution">
    <text evidence="4">The sequence shown here is derived from an EMBL/GenBank/DDBJ whole genome shotgun (WGS) entry which is preliminary data.</text>
</comment>
<dbReference type="SMART" id="SM00320">
    <property type="entry name" value="WD40"/>
    <property type="match status" value="5"/>
</dbReference>
<protein>
    <recommendedName>
        <fullName evidence="2">WD repeat-containing protein 79</fullName>
    </recommendedName>
</protein>
<evidence type="ECO:0000256" key="2">
    <source>
        <dbReference type="ARBA" id="ARBA00041558"/>
    </source>
</evidence>
<dbReference type="GO" id="GO:0015030">
    <property type="term" value="C:Cajal body"/>
    <property type="evidence" value="ECO:0007669"/>
    <property type="project" value="TreeGrafter"/>
</dbReference>